<accession>A0A544SZL1</accession>
<dbReference type="RefSeq" id="WP_142539947.1">
    <property type="nucleotide sequence ID" value="NZ_BMIE01000008.1"/>
</dbReference>
<name>A0A544SZL1_9BACI</name>
<protein>
    <submittedName>
        <fullName evidence="2">DUF378 domain-containing protein</fullName>
    </submittedName>
</protein>
<dbReference type="InterPro" id="IPR007211">
    <property type="entry name" value="DUF378"/>
</dbReference>
<dbReference type="EMBL" id="VDGH01000010">
    <property type="protein sequence ID" value="TQR10627.1"/>
    <property type="molecule type" value="Genomic_DNA"/>
</dbReference>
<dbReference type="PANTHER" id="PTHR37304:SF1">
    <property type="entry name" value="MEMBRANE PROTEIN"/>
    <property type="match status" value="1"/>
</dbReference>
<keyword evidence="1" id="KW-0472">Membrane</keyword>
<sequence length="107" mass="12112">MRTIHRIALVLVIIGAINWGLIGFFRYDLVASIFGGQTAGISRFIYALVGLSGLICLPLLFEPSRDVEVERDTRGLRNVNYGTEFGEETDLTDIRDYSERKKSEEKK</sequence>
<gene>
    <name evidence="2" type="ORF">FG382_16240</name>
</gene>
<dbReference type="AlphaFoldDB" id="A0A544SZL1"/>
<dbReference type="Pfam" id="PF04070">
    <property type="entry name" value="DUF378"/>
    <property type="match status" value="1"/>
</dbReference>
<evidence type="ECO:0000256" key="1">
    <source>
        <dbReference type="SAM" id="Phobius"/>
    </source>
</evidence>
<organism evidence="2 3">
    <name type="scientific">Psychrobacillus lasiicapitis</name>
    <dbReference type="NCBI Taxonomy" id="1636719"/>
    <lineage>
        <taxon>Bacteria</taxon>
        <taxon>Bacillati</taxon>
        <taxon>Bacillota</taxon>
        <taxon>Bacilli</taxon>
        <taxon>Bacillales</taxon>
        <taxon>Bacillaceae</taxon>
        <taxon>Psychrobacillus</taxon>
    </lineage>
</organism>
<evidence type="ECO:0000313" key="2">
    <source>
        <dbReference type="EMBL" id="TQR10627.1"/>
    </source>
</evidence>
<keyword evidence="3" id="KW-1185">Reference proteome</keyword>
<feature type="transmembrane region" description="Helical" evidence="1">
    <location>
        <begin position="44"/>
        <end position="61"/>
    </location>
</feature>
<feature type="transmembrane region" description="Helical" evidence="1">
    <location>
        <begin position="7"/>
        <end position="24"/>
    </location>
</feature>
<keyword evidence="1" id="KW-0812">Transmembrane</keyword>
<dbReference type="OrthoDB" id="9812136at2"/>
<dbReference type="Proteomes" id="UP000317316">
    <property type="component" value="Unassembled WGS sequence"/>
</dbReference>
<keyword evidence="1" id="KW-1133">Transmembrane helix</keyword>
<reference evidence="2 3" key="1">
    <citation type="submission" date="2019-05" db="EMBL/GenBank/DDBJ databases">
        <title>Psychrobacillus vulpis sp. nov., a new species isolated from feces of a red fox that inhabits in The Tablas de Daimiel Natural Park, Albacete, Spain.</title>
        <authorList>
            <person name="Rodriguez M."/>
            <person name="Reina J.C."/>
            <person name="Bejar V."/>
            <person name="Llamas I."/>
        </authorList>
    </citation>
    <scope>NUCLEOTIDE SEQUENCE [LARGE SCALE GENOMIC DNA]</scope>
    <source>
        <strain evidence="2 3">NEAU-3TGS17</strain>
    </source>
</reference>
<evidence type="ECO:0000313" key="3">
    <source>
        <dbReference type="Proteomes" id="UP000317316"/>
    </source>
</evidence>
<comment type="caution">
    <text evidence="2">The sequence shown here is derived from an EMBL/GenBank/DDBJ whole genome shotgun (WGS) entry which is preliminary data.</text>
</comment>
<proteinExistence type="predicted"/>
<dbReference type="PANTHER" id="PTHR37304">
    <property type="entry name" value="MEMBRANE PROTEIN-RELATED"/>
    <property type="match status" value="1"/>
</dbReference>